<evidence type="ECO:0000313" key="2">
    <source>
        <dbReference type="Proteomes" id="UP000270094"/>
    </source>
</evidence>
<dbReference type="AlphaFoldDB" id="A0A3P7IQN9"/>
<reference evidence="1 2" key="1">
    <citation type="submission" date="2018-11" db="EMBL/GenBank/DDBJ databases">
        <authorList>
            <consortium name="Pathogen Informatics"/>
        </authorList>
    </citation>
    <scope>NUCLEOTIDE SEQUENCE [LARGE SCALE GENOMIC DNA]</scope>
</reference>
<dbReference type="Proteomes" id="UP000270094">
    <property type="component" value="Unassembled WGS sequence"/>
</dbReference>
<sequence length="72" mass="7816">MRIVSMMGGVGGSRKIPWWGGRGRGGGEAKKGLLARWHSLGHCLRRLIGRIKASFFVPNTLCIGDDLSSHNV</sequence>
<organism evidence="1 2">
    <name type="scientific">Strongylus vulgaris</name>
    <name type="common">Blood worm</name>
    <dbReference type="NCBI Taxonomy" id="40348"/>
    <lineage>
        <taxon>Eukaryota</taxon>
        <taxon>Metazoa</taxon>
        <taxon>Ecdysozoa</taxon>
        <taxon>Nematoda</taxon>
        <taxon>Chromadorea</taxon>
        <taxon>Rhabditida</taxon>
        <taxon>Rhabditina</taxon>
        <taxon>Rhabditomorpha</taxon>
        <taxon>Strongyloidea</taxon>
        <taxon>Strongylidae</taxon>
        <taxon>Strongylus</taxon>
    </lineage>
</organism>
<accession>A0A3P7IQN9</accession>
<gene>
    <name evidence="1" type="ORF">SVUK_LOCUS10229</name>
</gene>
<name>A0A3P7IQN9_STRVU</name>
<evidence type="ECO:0000313" key="1">
    <source>
        <dbReference type="EMBL" id="VDM75231.1"/>
    </source>
</evidence>
<proteinExistence type="predicted"/>
<dbReference type="EMBL" id="UYYB01095071">
    <property type="protein sequence ID" value="VDM75231.1"/>
    <property type="molecule type" value="Genomic_DNA"/>
</dbReference>
<protein>
    <submittedName>
        <fullName evidence="1">Uncharacterized protein</fullName>
    </submittedName>
</protein>
<keyword evidence="2" id="KW-1185">Reference proteome</keyword>